<keyword evidence="4" id="KW-1015">Disulfide bond</keyword>
<protein>
    <submittedName>
        <fullName evidence="6">Uncharacterized protein</fullName>
    </submittedName>
</protein>
<dbReference type="EMBL" id="JANKHO010000194">
    <property type="protein sequence ID" value="KAJ3513511.1"/>
    <property type="molecule type" value="Genomic_DNA"/>
</dbReference>
<organism evidence="6 7">
    <name type="scientific">Agrocybe chaxingu</name>
    <dbReference type="NCBI Taxonomy" id="84603"/>
    <lineage>
        <taxon>Eukaryota</taxon>
        <taxon>Fungi</taxon>
        <taxon>Dikarya</taxon>
        <taxon>Basidiomycota</taxon>
        <taxon>Agaricomycotina</taxon>
        <taxon>Agaricomycetes</taxon>
        <taxon>Agaricomycetidae</taxon>
        <taxon>Agaricales</taxon>
        <taxon>Agaricineae</taxon>
        <taxon>Strophariaceae</taxon>
        <taxon>Agrocybe</taxon>
    </lineage>
</organism>
<comment type="similarity">
    <text evidence="2">Belongs to the cytochrome c oxidase subunit 6B family.</text>
</comment>
<dbReference type="PROSITE" id="PS51808">
    <property type="entry name" value="CHCH"/>
    <property type="match status" value="1"/>
</dbReference>
<dbReference type="Proteomes" id="UP001148786">
    <property type="component" value="Unassembled WGS sequence"/>
</dbReference>
<evidence type="ECO:0000256" key="4">
    <source>
        <dbReference type="ARBA" id="ARBA00023157"/>
    </source>
</evidence>
<evidence type="ECO:0000256" key="5">
    <source>
        <dbReference type="SAM" id="MobiDB-lite"/>
    </source>
</evidence>
<dbReference type="AlphaFoldDB" id="A0A9W8K514"/>
<dbReference type="Gene3D" id="1.10.10.140">
    <property type="entry name" value="Cytochrome c oxidase, subunit VIb"/>
    <property type="match status" value="1"/>
</dbReference>
<dbReference type="PANTHER" id="PTHR47677:SF1">
    <property type="entry name" value="CYTOCHROME C OXIDASE ASSEMBLY FACTOR 6"/>
    <property type="match status" value="1"/>
</dbReference>
<evidence type="ECO:0000313" key="7">
    <source>
        <dbReference type="Proteomes" id="UP001148786"/>
    </source>
</evidence>
<feature type="region of interest" description="Disordered" evidence="5">
    <location>
        <begin position="1"/>
        <end position="21"/>
    </location>
</feature>
<evidence type="ECO:0000256" key="2">
    <source>
        <dbReference type="ARBA" id="ARBA00006425"/>
    </source>
</evidence>
<comment type="subcellular location">
    <subcellularLocation>
        <location evidence="1">Mitochondrion</location>
    </subcellularLocation>
</comment>
<gene>
    <name evidence="6" type="ORF">NLJ89_g2901</name>
</gene>
<reference evidence="6" key="1">
    <citation type="submission" date="2022-07" db="EMBL/GenBank/DDBJ databases">
        <title>Genome Sequence of Agrocybe chaxingu.</title>
        <authorList>
            <person name="Buettner E."/>
        </authorList>
    </citation>
    <scope>NUCLEOTIDE SEQUENCE</scope>
    <source>
        <strain evidence="6">MP-N11</strain>
    </source>
</reference>
<dbReference type="InterPro" id="IPR048280">
    <property type="entry name" value="COX6B-like"/>
</dbReference>
<evidence type="ECO:0000313" key="6">
    <source>
        <dbReference type="EMBL" id="KAJ3513511.1"/>
    </source>
</evidence>
<evidence type="ECO:0000256" key="3">
    <source>
        <dbReference type="ARBA" id="ARBA00023128"/>
    </source>
</evidence>
<keyword evidence="7" id="KW-1185">Reference proteome</keyword>
<dbReference type="OrthoDB" id="5545577at2759"/>
<accession>A0A9W8K514</accession>
<dbReference type="SUPFAM" id="SSF47694">
    <property type="entry name" value="Cytochrome c oxidase subunit h"/>
    <property type="match status" value="1"/>
</dbReference>
<sequence>MGWFWSSTSKEDPTAPNRENRQRCWETRDTYFACLDRAGVVKAGEEGKACEKEHKAYEGNCAKSWIEYFNQRRIIADAQKERLGLRNNSRTPKSDLQGSFFG</sequence>
<dbReference type="GO" id="GO:0005739">
    <property type="term" value="C:mitochondrion"/>
    <property type="evidence" value="ECO:0007669"/>
    <property type="project" value="UniProtKB-SubCell"/>
</dbReference>
<proteinExistence type="inferred from homology"/>
<feature type="compositionally biased region" description="Basic and acidic residues" evidence="5">
    <location>
        <begin position="9"/>
        <end position="21"/>
    </location>
</feature>
<evidence type="ECO:0000256" key="1">
    <source>
        <dbReference type="ARBA" id="ARBA00004173"/>
    </source>
</evidence>
<dbReference type="Pfam" id="PF02297">
    <property type="entry name" value="COX6B"/>
    <property type="match status" value="1"/>
</dbReference>
<dbReference type="InterPro" id="IPR036549">
    <property type="entry name" value="CX6/COA6-like_sf"/>
</dbReference>
<comment type="caution">
    <text evidence="6">The sequence shown here is derived from an EMBL/GenBank/DDBJ whole genome shotgun (WGS) entry which is preliminary data.</text>
</comment>
<name>A0A9W8K514_9AGAR</name>
<dbReference type="PANTHER" id="PTHR47677">
    <property type="entry name" value="CYTOCHROME C OXIDASE ASSEMBLY FACTOR 6"/>
    <property type="match status" value="1"/>
</dbReference>
<dbReference type="InterPro" id="IPR048281">
    <property type="entry name" value="COA6_fun"/>
</dbReference>
<keyword evidence="3" id="KW-0496">Mitochondrion</keyword>